<protein>
    <submittedName>
        <fullName evidence="2">Uncharacterized protein</fullName>
    </submittedName>
</protein>
<evidence type="ECO:0000313" key="2">
    <source>
        <dbReference type="EMBL" id="CAK0842636.1"/>
    </source>
</evidence>
<dbReference type="Proteomes" id="UP001189429">
    <property type="component" value="Unassembled WGS sequence"/>
</dbReference>
<keyword evidence="3" id="KW-1185">Reference proteome</keyword>
<feature type="region of interest" description="Disordered" evidence="1">
    <location>
        <begin position="1"/>
        <end position="40"/>
    </location>
</feature>
<reference evidence="2" key="1">
    <citation type="submission" date="2023-10" db="EMBL/GenBank/DDBJ databases">
        <authorList>
            <person name="Chen Y."/>
            <person name="Shah S."/>
            <person name="Dougan E. K."/>
            <person name="Thang M."/>
            <person name="Chan C."/>
        </authorList>
    </citation>
    <scope>NUCLEOTIDE SEQUENCE [LARGE SCALE GENOMIC DNA]</scope>
</reference>
<organism evidence="2 3">
    <name type="scientific">Prorocentrum cordatum</name>
    <dbReference type="NCBI Taxonomy" id="2364126"/>
    <lineage>
        <taxon>Eukaryota</taxon>
        <taxon>Sar</taxon>
        <taxon>Alveolata</taxon>
        <taxon>Dinophyceae</taxon>
        <taxon>Prorocentrales</taxon>
        <taxon>Prorocentraceae</taxon>
        <taxon>Prorocentrum</taxon>
    </lineage>
</organism>
<feature type="compositionally biased region" description="Basic and acidic residues" evidence="1">
    <location>
        <begin position="28"/>
        <end position="40"/>
    </location>
</feature>
<name>A0ABN9TB30_9DINO</name>
<accession>A0ABN9TB30</accession>
<comment type="caution">
    <text evidence="2">The sequence shown here is derived from an EMBL/GenBank/DDBJ whole genome shotgun (WGS) entry which is preliminary data.</text>
</comment>
<dbReference type="EMBL" id="CAUYUJ010014528">
    <property type="protein sequence ID" value="CAK0842636.1"/>
    <property type="molecule type" value="Genomic_DNA"/>
</dbReference>
<sequence>MLMAPPQRHVAETVCAPRGTTSPQTPDEWMRESGEATDRMTTDELLREVEADTCAWAPGQAPGAGCGDPGELPWSGAEELLTVSPPQARPRRPLLDLAAPARDAATAGEGPGAADEEAQAAVLAALVAAALAATVALDWGYFGPRRRSVRGLLEGAPEGPVAAALAAAWPMAEGQRVPVLLLALVLAAYSVQMLDGGVCAFGAVAGTAALACGQVSRRLRQGGGCSKKLHV</sequence>
<proteinExistence type="predicted"/>
<evidence type="ECO:0000256" key="1">
    <source>
        <dbReference type="SAM" id="MobiDB-lite"/>
    </source>
</evidence>
<gene>
    <name evidence="2" type="ORF">PCOR1329_LOCUS37353</name>
</gene>
<evidence type="ECO:0000313" key="3">
    <source>
        <dbReference type="Proteomes" id="UP001189429"/>
    </source>
</evidence>